<dbReference type="EMBL" id="JNBY01000078">
    <property type="protein sequence ID" value="KDN85751.1"/>
    <property type="molecule type" value="Genomic_DNA"/>
</dbReference>
<name>A0A066Z5Z8_9ACTN</name>
<gene>
    <name evidence="2" type="ORF">KCH_24090</name>
</gene>
<proteinExistence type="predicted"/>
<feature type="region of interest" description="Disordered" evidence="1">
    <location>
        <begin position="30"/>
        <end position="82"/>
    </location>
</feature>
<sequence>MRTHPPAPLFAVGSHTARAALPCSVMRCPSPPPADPWMPVRRTDRARTGRSPSAAPTPYRPSAGRVTAVPQRVAVGTTPQRR</sequence>
<dbReference type="Proteomes" id="UP000027178">
    <property type="component" value="Unassembled WGS sequence"/>
</dbReference>
<organism evidence="2 3">
    <name type="scientific">Kitasatospora cheerisanensis KCTC 2395</name>
    <dbReference type="NCBI Taxonomy" id="1348663"/>
    <lineage>
        <taxon>Bacteria</taxon>
        <taxon>Bacillati</taxon>
        <taxon>Actinomycetota</taxon>
        <taxon>Actinomycetes</taxon>
        <taxon>Kitasatosporales</taxon>
        <taxon>Streptomycetaceae</taxon>
        <taxon>Kitasatospora</taxon>
    </lineage>
</organism>
<protein>
    <submittedName>
        <fullName evidence="2">Uncharacterized protein</fullName>
    </submittedName>
</protein>
<dbReference type="HOGENOM" id="CLU_2553740_0_0_11"/>
<accession>A0A066Z5Z8</accession>
<evidence type="ECO:0000256" key="1">
    <source>
        <dbReference type="SAM" id="MobiDB-lite"/>
    </source>
</evidence>
<dbReference type="PATRIC" id="fig|1348663.4.peg.2329"/>
<dbReference type="AlphaFoldDB" id="A0A066Z5Z8"/>
<keyword evidence="3" id="KW-1185">Reference proteome</keyword>
<evidence type="ECO:0000313" key="2">
    <source>
        <dbReference type="EMBL" id="KDN85751.1"/>
    </source>
</evidence>
<reference evidence="2 3" key="1">
    <citation type="submission" date="2014-05" db="EMBL/GenBank/DDBJ databases">
        <title>Draft Genome Sequence of Kitasatospora cheerisanensis KCTC 2395.</title>
        <authorList>
            <person name="Nam D.H."/>
        </authorList>
    </citation>
    <scope>NUCLEOTIDE SEQUENCE [LARGE SCALE GENOMIC DNA]</scope>
    <source>
        <strain evidence="2 3">KCTC 2395</strain>
    </source>
</reference>
<evidence type="ECO:0000313" key="3">
    <source>
        <dbReference type="Proteomes" id="UP000027178"/>
    </source>
</evidence>
<comment type="caution">
    <text evidence="2">The sequence shown here is derived from an EMBL/GenBank/DDBJ whole genome shotgun (WGS) entry which is preliminary data.</text>
</comment>